<dbReference type="GeneID" id="27899830"/>
<name>M3CZU4_SPHMS</name>
<dbReference type="AlphaFoldDB" id="M3CZU4"/>
<feature type="region of interest" description="Disordered" evidence="1">
    <location>
        <begin position="1"/>
        <end position="21"/>
    </location>
</feature>
<dbReference type="RefSeq" id="XP_016757889.1">
    <property type="nucleotide sequence ID" value="XM_016902693.1"/>
</dbReference>
<dbReference type="HOGENOM" id="CLU_1316135_0_0_1"/>
<accession>M3CZU4</accession>
<evidence type="ECO:0000256" key="1">
    <source>
        <dbReference type="SAM" id="MobiDB-lite"/>
    </source>
</evidence>
<protein>
    <submittedName>
        <fullName evidence="2">Uncharacterized protein</fullName>
    </submittedName>
</protein>
<dbReference type="EMBL" id="KB456268">
    <property type="protein sequence ID" value="EMF09768.1"/>
    <property type="molecule type" value="Genomic_DNA"/>
</dbReference>
<dbReference type="Proteomes" id="UP000016931">
    <property type="component" value="Unassembled WGS sequence"/>
</dbReference>
<organism evidence="2 3">
    <name type="scientific">Sphaerulina musiva (strain SO2202)</name>
    <name type="common">Poplar stem canker fungus</name>
    <name type="synonym">Septoria musiva</name>
    <dbReference type="NCBI Taxonomy" id="692275"/>
    <lineage>
        <taxon>Eukaryota</taxon>
        <taxon>Fungi</taxon>
        <taxon>Dikarya</taxon>
        <taxon>Ascomycota</taxon>
        <taxon>Pezizomycotina</taxon>
        <taxon>Dothideomycetes</taxon>
        <taxon>Dothideomycetidae</taxon>
        <taxon>Mycosphaerellales</taxon>
        <taxon>Mycosphaerellaceae</taxon>
        <taxon>Sphaerulina</taxon>
    </lineage>
</organism>
<sequence length="209" mass="22491">MGTVRDEMDAAAGGPRSWNGRLNSAGAVACTPLDYLRPQRPSTFHSPLSTIITDRSLQPVPEPPLLGAAQKQAHASFTTSPRAQPRAFDWGCLYSSQTMPERAADNDSEAARAAMCANMEGRMMLWDGVGRLPRQRSTRPGNSAARPIAGSCAAQENNLNLDDNNNNKNPLHDSSVQFGLATTAHLLWSARLDAGIIFRLVAVGGRCHL</sequence>
<evidence type="ECO:0000313" key="2">
    <source>
        <dbReference type="EMBL" id="EMF09768.1"/>
    </source>
</evidence>
<gene>
    <name evidence="2" type="ORF">SEPMUDRAFT_135216</name>
</gene>
<proteinExistence type="predicted"/>
<reference evidence="2 3" key="1">
    <citation type="journal article" date="2012" name="PLoS Pathog.">
        <title>Diverse lifestyles and strategies of plant pathogenesis encoded in the genomes of eighteen Dothideomycetes fungi.</title>
        <authorList>
            <person name="Ohm R.A."/>
            <person name="Feau N."/>
            <person name="Henrissat B."/>
            <person name="Schoch C.L."/>
            <person name="Horwitz B.A."/>
            <person name="Barry K.W."/>
            <person name="Condon B.J."/>
            <person name="Copeland A.C."/>
            <person name="Dhillon B."/>
            <person name="Glaser F."/>
            <person name="Hesse C.N."/>
            <person name="Kosti I."/>
            <person name="LaButti K."/>
            <person name="Lindquist E.A."/>
            <person name="Lucas S."/>
            <person name="Salamov A.A."/>
            <person name="Bradshaw R.E."/>
            <person name="Ciuffetti L."/>
            <person name="Hamelin R.C."/>
            <person name="Kema G.H.J."/>
            <person name="Lawrence C."/>
            <person name="Scott J.A."/>
            <person name="Spatafora J.W."/>
            <person name="Turgeon B.G."/>
            <person name="de Wit P.J.G.M."/>
            <person name="Zhong S."/>
            <person name="Goodwin S.B."/>
            <person name="Grigoriev I.V."/>
        </authorList>
    </citation>
    <scope>NUCLEOTIDE SEQUENCE [LARGE SCALE GENOMIC DNA]</scope>
    <source>
        <strain evidence="2 3">SO2202</strain>
    </source>
</reference>
<keyword evidence="3" id="KW-1185">Reference proteome</keyword>
<evidence type="ECO:0000313" key="3">
    <source>
        <dbReference type="Proteomes" id="UP000016931"/>
    </source>
</evidence>